<protein>
    <recommendedName>
        <fullName evidence="3">DUF4209 domain-containing protein</fullName>
    </recommendedName>
</protein>
<name>A0A377G7X2_9GAMM</name>
<keyword evidence="2" id="KW-1185">Reference proteome</keyword>
<evidence type="ECO:0000313" key="2">
    <source>
        <dbReference type="Proteomes" id="UP000254554"/>
    </source>
</evidence>
<evidence type="ECO:0000313" key="1">
    <source>
        <dbReference type="EMBL" id="STO20591.1"/>
    </source>
</evidence>
<gene>
    <name evidence="1" type="ORF">NCTC11370_00650</name>
</gene>
<dbReference type="RefSeq" id="WP_010652894.1">
    <property type="nucleotide sequence ID" value="NZ_UGGT01000001.1"/>
</dbReference>
<organism evidence="1 2">
    <name type="scientific">Fluoribacter dumoffii</name>
    <dbReference type="NCBI Taxonomy" id="463"/>
    <lineage>
        <taxon>Bacteria</taxon>
        <taxon>Pseudomonadati</taxon>
        <taxon>Pseudomonadota</taxon>
        <taxon>Gammaproteobacteria</taxon>
        <taxon>Legionellales</taxon>
        <taxon>Legionellaceae</taxon>
        <taxon>Fluoribacter</taxon>
    </lineage>
</organism>
<sequence length="277" mass="32279">MDNTKALPLFKSALEDYIKQNQKITDEITKKLRKLTQCPDITELFVKQTQVEKFTKNIINQNQSMADAITYTIWPYFLKRGWFISAKYLYFQQVMRFKKAIANLPSLEDNDYFEKELEIEESLLTFTRSLVGSIEEDVCSKWVPRKEIIQQAFIAHKEGKYALSIPVLLAQSDGICHDIFGCHLFTKFEGNIKEKVKILDKNRTPLSSAFLKLLTNQLSLSEYTRDLNEKRENDPFYGPLNRHGILHGLDLDYPKEANSLRCISLLSYLIMINEFLN</sequence>
<evidence type="ECO:0008006" key="3">
    <source>
        <dbReference type="Google" id="ProtNLM"/>
    </source>
</evidence>
<dbReference type="Proteomes" id="UP000254554">
    <property type="component" value="Unassembled WGS sequence"/>
</dbReference>
<dbReference type="OrthoDB" id="9131312at2"/>
<accession>A0A377G7X2</accession>
<dbReference type="EMBL" id="UGGT01000001">
    <property type="protein sequence ID" value="STO20591.1"/>
    <property type="molecule type" value="Genomic_DNA"/>
</dbReference>
<dbReference type="AlphaFoldDB" id="A0A377G7X2"/>
<proteinExistence type="predicted"/>
<reference evidence="1 2" key="1">
    <citation type="submission" date="2018-06" db="EMBL/GenBank/DDBJ databases">
        <authorList>
            <consortium name="Pathogen Informatics"/>
            <person name="Doyle S."/>
        </authorList>
    </citation>
    <scope>NUCLEOTIDE SEQUENCE [LARGE SCALE GENOMIC DNA]</scope>
    <source>
        <strain evidence="1 2">NCTC11370</strain>
    </source>
</reference>
<dbReference type="GeneID" id="93292722"/>